<dbReference type="EMBL" id="FNNC01000001">
    <property type="protein sequence ID" value="SDW13055.1"/>
    <property type="molecule type" value="Genomic_DNA"/>
</dbReference>
<proteinExistence type="predicted"/>
<reference evidence="1 2" key="1">
    <citation type="submission" date="2016-10" db="EMBL/GenBank/DDBJ databases">
        <authorList>
            <person name="de Groot N.N."/>
        </authorList>
    </citation>
    <scope>NUCLEOTIDE SEQUENCE [LARGE SCALE GENOMIC DNA]</scope>
    <source>
        <strain evidence="1 2">DSM 23126</strain>
    </source>
</reference>
<dbReference type="Proteomes" id="UP000199488">
    <property type="component" value="Unassembled WGS sequence"/>
</dbReference>
<dbReference type="OrthoDB" id="2968455at2"/>
<dbReference type="STRING" id="1122204.SAMN05421781_0547"/>
<gene>
    <name evidence="1" type="ORF">SAMN05421781_0547</name>
</gene>
<name>A0A1H2R129_9BACI</name>
<accession>A0A1H2R129</accession>
<dbReference type="AlphaFoldDB" id="A0A1H2R129"/>
<keyword evidence="2" id="KW-1185">Reference proteome</keyword>
<organism evidence="1 2">
    <name type="scientific">Marinococcus luteus</name>
    <dbReference type="NCBI Taxonomy" id="1122204"/>
    <lineage>
        <taxon>Bacteria</taxon>
        <taxon>Bacillati</taxon>
        <taxon>Bacillota</taxon>
        <taxon>Bacilli</taxon>
        <taxon>Bacillales</taxon>
        <taxon>Bacillaceae</taxon>
        <taxon>Marinococcus</taxon>
    </lineage>
</organism>
<evidence type="ECO:0000313" key="1">
    <source>
        <dbReference type="EMBL" id="SDW13055.1"/>
    </source>
</evidence>
<dbReference type="RefSeq" id="WP_091610819.1">
    <property type="nucleotide sequence ID" value="NZ_FNNC01000001.1"/>
</dbReference>
<evidence type="ECO:0000313" key="2">
    <source>
        <dbReference type="Proteomes" id="UP000199488"/>
    </source>
</evidence>
<sequence length="109" mass="12753">MSFRNSIGKNIRIALADVAKEDKVLQLILAPKTMEKFIIVKIDSIDEMGVWIEHEIEAELDENDDGEKLLQTQREKKFVRSKFLIKWHYIEGAYAPLDDDVNSKMKFLR</sequence>
<protein>
    <submittedName>
        <fullName evidence="1">Uncharacterized protein</fullName>
    </submittedName>
</protein>